<comment type="caution">
    <text evidence="2">The sequence shown here is derived from an EMBL/GenBank/DDBJ whole genome shotgun (WGS) entry which is preliminary data.</text>
</comment>
<dbReference type="Proteomes" id="UP001374579">
    <property type="component" value="Unassembled WGS sequence"/>
</dbReference>
<proteinExistence type="predicted"/>
<dbReference type="InterPro" id="IPR011990">
    <property type="entry name" value="TPR-like_helical_dom_sf"/>
</dbReference>
<dbReference type="Pfam" id="PF10300">
    <property type="entry name" value="Iml2-TPR_39"/>
    <property type="match status" value="1"/>
</dbReference>
<feature type="region of interest" description="Disordered" evidence="1">
    <location>
        <begin position="211"/>
        <end position="240"/>
    </location>
</feature>
<sequence>MAEGTETGATLNTVDGDDAAFDDVETAMTGINMLLNNGFDEAFVLFDKYKDESPLMHAGYSFVFFMQALMSFEEEKLGEALKVLQETEKRCELGDGFVKSFKRKFSKKKKPANVISTEDRIQRQVIVADSLLYQAILVFTNQDMSSYIKGGWHLRRAWKIYDKIHTEITALKEKMSAHKIQELAASLPEHGNCVDGNHGFQDAVVSSTETVGATPVPAASTNSSSKSQPSAPKSGEVNGSIAPVSDLSEETLARLLGAVKFGYGTFQLCMSMVPPKILKLIEFLGFEGEREVGLACLDYTSRSQDMKAPLATLALLWYHTVLRPFFALDGANNYGGGTHEAEAIIREKQAAFPNSSLFLFFQGRIHRLRRESDKSYELYMKAYEEAKGQREIELMCLYEISWFNLIKLNWPTAMEGFQRLRKESKWSKCYYSYLIAVCYGSQGMIKDSHVMFQEVPGLLKRKNNQIEAFAARRAEKFKKEEPTQEHCRLLALELIFLWHALPMCNADDLKPFLNVCEMQTDHKQLHLKCLLEGAVYKELGEEDMAVQCLKEAIARHQGRKDDNHVAAFTLFELASIYMKSPQTKQLAKEHLQQIKDSYKDYDFENRLSVRVNNALKQLKRDS</sequence>
<feature type="compositionally biased region" description="Low complexity" evidence="1">
    <location>
        <begin position="217"/>
        <end position="234"/>
    </location>
</feature>
<keyword evidence="3" id="KW-1185">Reference proteome</keyword>
<evidence type="ECO:0000313" key="3">
    <source>
        <dbReference type="Proteomes" id="UP001374579"/>
    </source>
</evidence>
<dbReference type="EMBL" id="JBAMIC010000022">
    <property type="protein sequence ID" value="KAK7091387.1"/>
    <property type="molecule type" value="Genomic_DNA"/>
</dbReference>
<reference evidence="2 3" key="1">
    <citation type="submission" date="2024-02" db="EMBL/GenBank/DDBJ databases">
        <title>Chromosome-scale genome assembly of the rough periwinkle Littorina saxatilis.</title>
        <authorList>
            <person name="De Jode A."/>
            <person name="Faria R."/>
            <person name="Formenti G."/>
            <person name="Sims Y."/>
            <person name="Smith T.P."/>
            <person name="Tracey A."/>
            <person name="Wood J.M.D."/>
            <person name="Zagrodzka Z.B."/>
            <person name="Johannesson K."/>
            <person name="Butlin R.K."/>
            <person name="Leder E.H."/>
        </authorList>
    </citation>
    <scope>NUCLEOTIDE SEQUENCE [LARGE SCALE GENOMIC DNA]</scope>
    <source>
        <strain evidence="2">Snail1</strain>
        <tissue evidence="2">Muscle</tissue>
    </source>
</reference>
<organism evidence="2 3">
    <name type="scientific">Littorina saxatilis</name>
    <dbReference type="NCBI Taxonomy" id="31220"/>
    <lineage>
        <taxon>Eukaryota</taxon>
        <taxon>Metazoa</taxon>
        <taxon>Spiralia</taxon>
        <taxon>Lophotrochozoa</taxon>
        <taxon>Mollusca</taxon>
        <taxon>Gastropoda</taxon>
        <taxon>Caenogastropoda</taxon>
        <taxon>Littorinimorpha</taxon>
        <taxon>Littorinoidea</taxon>
        <taxon>Littorinidae</taxon>
        <taxon>Littorina</taxon>
    </lineage>
</organism>
<name>A0AAN9AQR3_9CAEN</name>
<dbReference type="Gene3D" id="1.25.40.10">
    <property type="entry name" value="Tetratricopeptide repeat domain"/>
    <property type="match status" value="1"/>
</dbReference>
<dbReference type="GO" id="GO:0060271">
    <property type="term" value="P:cilium assembly"/>
    <property type="evidence" value="ECO:0007669"/>
    <property type="project" value="TreeGrafter"/>
</dbReference>
<accession>A0AAN9AQR3</accession>
<dbReference type="AlphaFoldDB" id="A0AAN9AQR3"/>
<evidence type="ECO:0000313" key="2">
    <source>
        <dbReference type="EMBL" id="KAK7091387.1"/>
    </source>
</evidence>
<evidence type="ECO:0000256" key="1">
    <source>
        <dbReference type="SAM" id="MobiDB-lite"/>
    </source>
</evidence>
<protein>
    <recommendedName>
        <fullName evidence="4">Tetratricopeptide repeat protein 39C</fullName>
    </recommendedName>
</protein>
<evidence type="ECO:0008006" key="4">
    <source>
        <dbReference type="Google" id="ProtNLM"/>
    </source>
</evidence>
<dbReference type="PANTHER" id="PTHR31859:SF1">
    <property type="entry name" value="TETRATRICOPEPTIDE REPEAT PROTEIN 39C"/>
    <property type="match status" value="1"/>
</dbReference>
<dbReference type="InterPro" id="IPR019412">
    <property type="entry name" value="IML2/TPR_39"/>
</dbReference>
<gene>
    <name evidence="2" type="ORF">V1264_009073</name>
</gene>
<dbReference type="PANTHER" id="PTHR31859">
    <property type="entry name" value="TETRATRICOPEPTIDE REPEAT PROTEIN 39 FAMILY MEMBER"/>
    <property type="match status" value="1"/>
</dbReference>